<dbReference type="EMBL" id="JBBCAQ010000036">
    <property type="protein sequence ID" value="KAK7575783.1"/>
    <property type="molecule type" value="Genomic_DNA"/>
</dbReference>
<proteinExistence type="predicted"/>
<dbReference type="AlphaFoldDB" id="A0AAN9TAG0"/>
<gene>
    <name evidence="1" type="ORF">V9T40_012069</name>
</gene>
<keyword evidence="2" id="KW-1185">Reference proteome</keyword>
<protein>
    <submittedName>
        <fullName evidence="1">Uncharacterized protein</fullName>
    </submittedName>
</protein>
<name>A0AAN9TAG0_9HEMI</name>
<organism evidence="1 2">
    <name type="scientific">Parthenolecanium corni</name>
    <dbReference type="NCBI Taxonomy" id="536013"/>
    <lineage>
        <taxon>Eukaryota</taxon>
        <taxon>Metazoa</taxon>
        <taxon>Ecdysozoa</taxon>
        <taxon>Arthropoda</taxon>
        <taxon>Hexapoda</taxon>
        <taxon>Insecta</taxon>
        <taxon>Pterygota</taxon>
        <taxon>Neoptera</taxon>
        <taxon>Paraneoptera</taxon>
        <taxon>Hemiptera</taxon>
        <taxon>Sternorrhyncha</taxon>
        <taxon>Coccoidea</taxon>
        <taxon>Coccidae</taxon>
        <taxon>Parthenolecanium</taxon>
    </lineage>
</organism>
<dbReference type="Proteomes" id="UP001367676">
    <property type="component" value="Unassembled WGS sequence"/>
</dbReference>
<reference evidence="1 2" key="1">
    <citation type="submission" date="2024-03" db="EMBL/GenBank/DDBJ databases">
        <title>Adaptation during the transition from Ophiocordyceps entomopathogen to insect associate is accompanied by gene loss and intensified selection.</title>
        <authorList>
            <person name="Ward C.M."/>
            <person name="Onetto C.A."/>
            <person name="Borneman A.R."/>
        </authorList>
    </citation>
    <scope>NUCLEOTIDE SEQUENCE [LARGE SCALE GENOMIC DNA]</scope>
    <source>
        <strain evidence="1">AWRI1</strain>
        <tissue evidence="1">Single Adult Female</tissue>
    </source>
</reference>
<comment type="caution">
    <text evidence="1">The sequence shown here is derived from an EMBL/GenBank/DDBJ whole genome shotgun (WGS) entry which is preliminary data.</text>
</comment>
<evidence type="ECO:0000313" key="2">
    <source>
        <dbReference type="Proteomes" id="UP001367676"/>
    </source>
</evidence>
<sequence>MAWLLCVDALGYVMKPTAIAFKKITGQASKRDAIWDVCEFPEYLKIFMCKNFIGLNDYGFQFSSPGSQQLKCDNQEISLRVRLQTKLKTRNIKMFRCPTPHYTSLETDEDYYKSQLDYQGYDEAKCRRKEVLFENKRFTMAMFKCPPLYLVRNDSKQYLQHSLYLSTHAAEKSVLIFHRLNFKGKAIRLDSSVINLDDRILLRHRRRTREFARHRYFLPQTSNTLTAILAPDPQSQQNLLSTPFTVTFDRQIVEDNVIEFTQIMEMKKPYVRFQRTFATRNVTELRHGEARIMCKFILEMDPKYRLTLAAEDELNPNEHLSRTTIQCKVIILKTLNKMKNFGQIIFLPMLMCITAKVLVYCQDDVDVGKYPFDVVENEAEVEKRVIKYINKVLKPPTKIRKVLQTVADFIDYITCYTDPKCEVDPLESFNVDDVCELNVKNKLFLCSGILRLNYFGLQFDDEENAQMSCDRRKISLRHHSTDKLATDEVPMYQCPQLKYISLTTDEPIFLLVKHFISSSHEPDTFVLYIQQDAVEEHQIYPYKFANFSPMMLHPTSIIDEKEDQSTAGEMSFYGDARVAKNQISEFIEIIKLPNVYEKFRSLYKTQNICGLPSRYKIAVCRYVARRLGWSVDYRGYDEFKCRERQVFSTPPTPEDEHGDFMGSLHAVKCPALYEVKENEKRYIFKTMFLTSSQWYQPAFYMLQRLNLRQREIKPEAVTFSVKLQMLQKDRRRIREYNYLKSDKSRTVATSSVPTNPLLIIFNRSWIENNVISFVQMKQEQRRE</sequence>
<evidence type="ECO:0000313" key="1">
    <source>
        <dbReference type="EMBL" id="KAK7575783.1"/>
    </source>
</evidence>
<accession>A0AAN9TAG0</accession>